<dbReference type="AlphaFoldDB" id="A0A2A6BH05"/>
<accession>A0A8R1Z214</accession>
<evidence type="ECO:0000313" key="1">
    <source>
        <dbReference type="EnsemblMetazoa" id="PPA46152.1"/>
    </source>
</evidence>
<proteinExistence type="predicted"/>
<evidence type="ECO:0000313" key="2">
    <source>
        <dbReference type="Proteomes" id="UP000005239"/>
    </source>
</evidence>
<organism evidence="1 2">
    <name type="scientific">Pristionchus pacificus</name>
    <name type="common">Parasitic nematode worm</name>
    <dbReference type="NCBI Taxonomy" id="54126"/>
    <lineage>
        <taxon>Eukaryota</taxon>
        <taxon>Metazoa</taxon>
        <taxon>Ecdysozoa</taxon>
        <taxon>Nematoda</taxon>
        <taxon>Chromadorea</taxon>
        <taxon>Rhabditida</taxon>
        <taxon>Rhabditina</taxon>
        <taxon>Diplogasteromorpha</taxon>
        <taxon>Diplogasteroidea</taxon>
        <taxon>Neodiplogasteridae</taxon>
        <taxon>Pristionchus</taxon>
    </lineage>
</organism>
<protein>
    <submittedName>
        <fullName evidence="1">Uncharacterized protein</fullName>
    </submittedName>
</protein>
<gene>
    <name evidence="1" type="primary">WBGene00284521</name>
</gene>
<name>A0A2A6BH05_PRIPA</name>
<sequence>MLLELADEESPVEGDNVLRREVVGNSVYGLHSANAFKSSEDSIVTAAGPVFFFSQFTIASASRPPEHFNEFQKESMHMSPTQQ</sequence>
<keyword evidence="2" id="KW-1185">Reference proteome</keyword>
<reference evidence="2" key="1">
    <citation type="journal article" date="2008" name="Nat. Genet.">
        <title>The Pristionchus pacificus genome provides a unique perspective on nematode lifestyle and parasitism.</title>
        <authorList>
            <person name="Dieterich C."/>
            <person name="Clifton S.W."/>
            <person name="Schuster L.N."/>
            <person name="Chinwalla A."/>
            <person name="Delehaunty K."/>
            <person name="Dinkelacker I."/>
            <person name="Fulton L."/>
            <person name="Fulton R."/>
            <person name="Godfrey J."/>
            <person name="Minx P."/>
            <person name="Mitreva M."/>
            <person name="Roeseler W."/>
            <person name="Tian H."/>
            <person name="Witte H."/>
            <person name="Yang S.P."/>
            <person name="Wilson R.K."/>
            <person name="Sommer R.J."/>
        </authorList>
    </citation>
    <scope>NUCLEOTIDE SEQUENCE [LARGE SCALE GENOMIC DNA]</scope>
    <source>
        <strain evidence="2">PS312</strain>
    </source>
</reference>
<dbReference type="EnsemblMetazoa" id="PPA46152.1">
    <property type="protein sequence ID" value="PPA46152.1"/>
    <property type="gene ID" value="WBGene00284521"/>
</dbReference>
<accession>A0A2A6BH05</accession>
<dbReference type="Proteomes" id="UP000005239">
    <property type="component" value="Unassembled WGS sequence"/>
</dbReference>
<reference evidence="1" key="2">
    <citation type="submission" date="2022-06" db="UniProtKB">
        <authorList>
            <consortium name="EnsemblMetazoa"/>
        </authorList>
    </citation>
    <scope>IDENTIFICATION</scope>
    <source>
        <strain evidence="1">PS312</strain>
    </source>
</reference>